<dbReference type="PANTHER" id="PTHR30469:SF33">
    <property type="entry name" value="SLR1207 PROTEIN"/>
    <property type="match status" value="1"/>
</dbReference>
<organism evidence="3 4">
    <name type="scientific">Hymenobacter montanus</name>
    <dbReference type="NCBI Taxonomy" id="2771359"/>
    <lineage>
        <taxon>Bacteria</taxon>
        <taxon>Pseudomonadati</taxon>
        <taxon>Bacteroidota</taxon>
        <taxon>Cytophagia</taxon>
        <taxon>Cytophagales</taxon>
        <taxon>Hymenobacteraceae</taxon>
        <taxon>Hymenobacter</taxon>
    </lineage>
</organism>
<dbReference type="GO" id="GO:0015562">
    <property type="term" value="F:efflux transmembrane transporter activity"/>
    <property type="evidence" value="ECO:0007669"/>
    <property type="project" value="TreeGrafter"/>
</dbReference>
<evidence type="ECO:0000256" key="1">
    <source>
        <dbReference type="ARBA" id="ARBA00009477"/>
    </source>
</evidence>
<dbReference type="Gene3D" id="2.40.420.20">
    <property type="match status" value="1"/>
</dbReference>
<sequence length="370" mass="40431">MKRVFLSLLLLLLLAGFGWLGYYFWKQAHTDPVTYTTESPFVTDIVKKTVATGSIVPRREVQIKPQVSGIVEELYVEAGQPVREGQLLARIRTVANAANVNSATTSIQAARIALETSKVALDRQRVLFEQKVIAEQEYLNFLADYRAKQQAMDAAESNLQIAQRGASRNTGGSLNLVRSTITGLLLDVPVKVGSSVVERNNFNEGTTIAAVADMQSLVFEGKIDESEVGKVREGMDLNLTIGALENQSFPATLEYIAPKGLAEEGAIKFQVRARLKLKPGQFLRANYSANGDIVLGRRQQVLAIRESLLQFGKVNKDSVFVEVETGPQQFQKRLIKTGLSDGINVEVLSGLAKADKVKVLGPPAGTEKKS</sequence>
<dbReference type="Gene3D" id="2.40.30.170">
    <property type="match status" value="1"/>
</dbReference>
<proteinExistence type="inferred from homology"/>
<dbReference type="InterPro" id="IPR058647">
    <property type="entry name" value="BSH_CzcB-like"/>
</dbReference>
<evidence type="ECO:0000259" key="2">
    <source>
        <dbReference type="Pfam" id="PF25973"/>
    </source>
</evidence>
<protein>
    <submittedName>
        <fullName evidence="3">Efflux RND transporter periplasmic adaptor subunit</fullName>
    </submittedName>
</protein>
<dbReference type="PANTHER" id="PTHR30469">
    <property type="entry name" value="MULTIDRUG RESISTANCE PROTEIN MDTA"/>
    <property type="match status" value="1"/>
</dbReference>
<dbReference type="Pfam" id="PF25973">
    <property type="entry name" value="BSH_CzcB"/>
    <property type="match status" value="1"/>
</dbReference>
<comment type="caution">
    <text evidence="3">The sequence shown here is derived from an EMBL/GenBank/DDBJ whole genome shotgun (WGS) entry which is preliminary data.</text>
</comment>
<dbReference type="RefSeq" id="WP_191003759.1">
    <property type="nucleotide sequence ID" value="NZ_JACXAD010000003.1"/>
</dbReference>
<gene>
    <name evidence="3" type="ORF">IC235_03350</name>
</gene>
<evidence type="ECO:0000313" key="4">
    <source>
        <dbReference type="Proteomes" id="UP000612233"/>
    </source>
</evidence>
<comment type="similarity">
    <text evidence="1">Belongs to the membrane fusion protein (MFP) (TC 8.A.1) family.</text>
</comment>
<reference evidence="3" key="1">
    <citation type="submission" date="2020-09" db="EMBL/GenBank/DDBJ databases">
        <authorList>
            <person name="Kim M.K."/>
        </authorList>
    </citation>
    <scope>NUCLEOTIDE SEQUENCE</scope>
    <source>
        <strain evidence="3">BT664</strain>
    </source>
</reference>
<evidence type="ECO:0000313" key="3">
    <source>
        <dbReference type="EMBL" id="MBD2766926.1"/>
    </source>
</evidence>
<feature type="domain" description="CzcB-like barrel-sandwich hybrid" evidence="2">
    <location>
        <begin position="60"/>
        <end position="200"/>
    </location>
</feature>
<dbReference type="GO" id="GO:1990281">
    <property type="term" value="C:efflux pump complex"/>
    <property type="evidence" value="ECO:0007669"/>
    <property type="project" value="TreeGrafter"/>
</dbReference>
<dbReference type="AlphaFoldDB" id="A0A927BA57"/>
<dbReference type="EMBL" id="JACXAD010000003">
    <property type="protein sequence ID" value="MBD2766926.1"/>
    <property type="molecule type" value="Genomic_DNA"/>
</dbReference>
<dbReference type="Proteomes" id="UP000612233">
    <property type="component" value="Unassembled WGS sequence"/>
</dbReference>
<dbReference type="InterPro" id="IPR006143">
    <property type="entry name" value="RND_pump_MFP"/>
</dbReference>
<dbReference type="SUPFAM" id="SSF111369">
    <property type="entry name" value="HlyD-like secretion proteins"/>
    <property type="match status" value="1"/>
</dbReference>
<dbReference type="Gene3D" id="2.40.50.100">
    <property type="match status" value="1"/>
</dbReference>
<keyword evidence="4" id="KW-1185">Reference proteome</keyword>
<dbReference type="NCBIfam" id="TIGR01730">
    <property type="entry name" value="RND_mfp"/>
    <property type="match status" value="1"/>
</dbReference>
<name>A0A927BA57_9BACT</name>
<accession>A0A927BA57</accession>